<keyword evidence="4 6" id="KW-0067">ATP-binding</keyword>
<feature type="domain" description="ABC transporter" evidence="5">
    <location>
        <begin position="6"/>
        <end position="256"/>
    </location>
</feature>
<protein>
    <submittedName>
        <fullName evidence="6">Oligopeptide/dipeptide ABC transporter, ATP-binding protein</fullName>
    </submittedName>
</protein>
<dbReference type="Gene3D" id="3.40.50.300">
    <property type="entry name" value="P-loop containing nucleotide triphosphate hydrolases"/>
    <property type="match status" value="1"/>
</dbReference>
<dbReference type="STRING" id="926567.TheveDRAFT_0013"/>
<evidence type="ECO:0000256" key="2">
    <source>
        <dbReference type="ARBA" id="ARBA00022448"/>
    </source>
</evidence>
<dbReference type="Pfam" id="PF08352">
    <property type="entry name" value="oligo_HPY"/>
    <property type="match status" value="1"/>
</dbReference>
<dbReference type="PROSITE" id="PS50893">
    <property type="entry name" value="ABC_TRANSPORTER_2"/>
    <property type="match status" value="1"/>
</dbReference>
<dbReference type="PROSITE" id="PS00211">
    <property type="entry name" value="ABC_TRANSPORTER_1"/>
    <property type="match status" value="1"/>
</dbReference>
<dbReference type="NCBIfam" id="TIGR01727">
    <property type="entry name" value="oligo_HPY"/>
    <property type="match status" value="1"/>
</dbReference>
<reference evidence="6 7" key="1">
    <citation type="submission" date="2011-10" db="EMBL/GenBank/DDBJ databases">
        <title>The Noncontiguous Finished genome of Thermanaerovibrio velox DSM 12556.</title>
        <authorList>
            <consortium name="US DOE Joint Genome Institute (JGI-PGF)"/>
            <person name="Lucas S."/>
            <person name="Copeland A."/>
            <person name="Lapidus A."/>
            <person name="Glavina del Rio T."/>
            <person name="Dalin E."/>
            <person name="Tice H."/>
            <person name="Bruce D."/>
            <person name="Goodwin L."/>
            <person name="Pitluck S."/>
            <person name="Peters L."/>
            <person name="Mikhailova N."/>
            <person name="Teshima H."/>
            <person name="Kyrpides N."/>
            <person name="Mavromatis K."/>
            <person name="Ivanova N."/>
            <person name="Markowitz V."/>
            <person name="Cheng J.-F."/>
            <person name="Hugenholtz P."/>
            <person name="Woyke T."/>
            <person name="Wu D."/>
            <person name="Spring S."/>
            <person name="Brambilla E.-M."/>
            <person name="Klenk H.-P."/>
            <person name="Eisen J.A."/>
        </authorList>
    </citation>
    <scope>NUCLEOTIDE SEQUENCE [LARGE SCALE GENOMIC DNA]</scope>
    <source>
        <strain evidence="6 7">DSM 12556</strain>
    </source>
</reference>
<name>H0UMQ7_9BACT</name>
<dbReference type="InterPro" id="IPR050319">
    <property type="entry name" value="ABC_transp_ATP-bind"/>
</dbReference>
<dbReference type="EMBL" id="CM001377">
    <property type="protein sequence ID" value="EHM09202.1"/>
    <property type="molecule type" value="Genomic_DNA"/>
</dbReference>
<dbReference type="RefSeq" id="WP_006582693.1">
    <property type="nucleotide sequence ID" value="NZ_CM001377.1"/>
</dbReference>
<evidence type="ECO:0000256" key="4">
    <source>
        <dbReference type="ARBA" id="ARBA00022840"/>
    </source>
</evidence>
<accession>H0UMQ7</accession>
<dbReference type="Proteomes" id="UP000005730">
    <property type="component" value="Chromosome"/>
</dbReference>
<evidence type="ECO:0000256" key="1">
    <source>
        <dbReference type="ARBA" id="ARBA00005417"/>
    </source>
</evidence>
<sequence length="322" mass="35839">MSEPILEVQGLYKHFPIKKGLFRSVVGHVKAVDGVSLRIPKGKTLGLVGESGSGKTTTGRALLHLIEPTGGTVRFQGVDVSQKLKEDPRWVRRSMQIIFQDPYGSLNPRRTVMDIVGEAPLYHGIVDRSNLQDYVGQVLEMSGLKRTDAMRYPHEFSGGQRQRIGIARALAVKPSFMVCDEPVSALDVSIRSQILNLLKDLRDQLGLTYLFISHDMSVVRHISDHVAVMYLGKLVESAPKGDFFREPLHPYSKALLSAIPLPDPEAKRDRIILEGDVPSPVNPPSGCRFHPRCSYAMERCRSEEPPLADVGGREVACWLHCR</sequence>
<dbReference type="InterPro" id="IPR013563">
    <property type="entry name" value="Oligopep_ABC_C"/>
</dbReference>
<dbReference type="GO" id="GO:0005524">
    <property type="term" value="F:ATP binding"/>
    <property type="evidence" value="ECO:0007669"/>
    <property type="project" value="UniProtKB-KW"/>
</dbReference>
<dbReference type="AlphaFoldDB" id="H0UMQ7"/>
<evidence type="ECO:0000313" key="6">
    <source>
        <dbReference type="EMBL" id="EHM09202.1"/>
    </source>
</evidence>
<keyword evidence="3" id="KW-0547">Nucleotide-binding</keyword>
<dbReference type="InterPro" id="IPR017871">
    <property type="entry name" value="ABC_transporter-like_CS"/>
</dbReference>
<dbReference type="Pfam" id="PF00005">
    <property type="entry name" value="ABC_tran"/>
    <property type="match status" value="1"/>
</dbReference>
<evidence type="ECO:0000313" key="7">
    <source>
        <dbReference type="Proteomes" id="UP000005730"/>
    </source>
</evidence>
<keyword evidence="7" id="KW-1185">Reference proteome</keyword>
<dbReference type="FunFam" id="3.40.50.300:FF:000016">
    <property type="entry name" value="Oligopeptide ABC transporter ATP-binding component"/>
    <property type="match status" value="1"/>
</dbReference>
<keyword evidence="2" id="KW-0813">Transport</keyword>
<evidence type="ECO:0000259" key="5">
    <source>
        <dbReference type="PROSITE" id="PS50893"/>
    </source>
</evidence>
<dbReference type="GO" id="GO:0015833">
    <property type="term" value="P:peptide transport"/>
    <property type="evidence" value="ECO:0007669"/>
    <property type="project" value="InterPro"/>
</dbReference>
<dbReference type="SUPFAM" id="SSF52540">
    <property type="entry name" value="P-loop containing nucleoside triphosphate hydrolases"/>
    <property type="match status" value="1"/>
</dbReference>
<gene>
    <name evidence="6" type="ORF">TheveDRAFT_0013</name>
</gene>
<comment type="similarity">
    <text evidence="1">Belongs to the ABC transporter superfamily.</text>
</comment>
<dbReference type="InterPro" id="IPR027417">
    <property type="entry name" value="P-loop_NTPase"/>
</dbReference>
<organism evidence="6 7">
    <name type="scientific">Thermanaerovibrio velox DSM 12556</name>
    <dbReference type="NCBI Taxonomy" id="926567"/>
    <lineage>
        <taxon>Bacteria</taxon>
        <taxon>Thermotogati</taxon>
        <taxon>Synergistota</taxon>
        <taxon>Synergistia</taxon>
        <taxon>Synergistales</taxon>
        <taxon>Synergistaceae</taxon>
        <taxon>Thermanaerovibrio</taxon>
    </lineage>
</organism>
<evidence type="ECO:0000256" key="3">
    <source>
        <dbReference type="ARBA" id="ARBA00022741"/>
    </source>
</evidence>
<dbReference type="InterPro" id="IPR003593">
    <property type="entry name" value="AAA+_ATPase"/>
</dbReference>
<dbReference type="InterPro" id="IPR003439">
    <property type="entry name" value="ABC_transporter-like_ATP-bd"/>
</dbReference>
<proteinExistence type="inferred from homology"/>
<dbReference type="SMART" id="SM00382">
    <property type="entry name" value="AAA"/>
    <property type="match status" value="1"/>
</dbReference>
<dbReference type="eggNOG" id="COG4608">
    <property type="taxonomic scope" value="Bacteria"/>
</dbReference>
<dbReference type="OrthoDB" id="9802772at2"/>
<dbReference type="GO" id="GO:0016887">
    <property type="term" value="F:ATP hydrolysis activity"/>
    <property type="evidence" value="ECO:0007669"/>
    <property type="project" value="InterPro"/>
</dbReference>
<dbReference type="CDD" id="cd03257">
    <property type="entry name" value="ABC_NikE_OppD_transporters"/>
    <property type="match status" value="1"/>
</dbReference>
<dbReference type="PANTHER" id="PTHR43776:SF7">
    <property type="entry name" value="D,D-DIPEPTIDE TRANSPORT ATP-BINDING PROTEIN DDPF-RELATED"/>
    <property type="match status" value="1"/>
</dbReference>
<dbReference type="PANTHER" id="PTHR43776">
    <property type="entry name" value="TRANSPORT ATP-BINDING PROTEIN"/>
    <property type="match status" value="1"/>
</dbReference>
<dbReference type="GO" id="GO:0055085">
    <property type="term" value="P:transmembrane transport"/>
    <property type="evidence" value="ECO:0007669"/>
    <property type="project" value="UniProtKB-ARBA"/>
</dbReference>
<dbReference type="HOGENOM" id="CLU_000604_1_23_0"/>